<feature type="chain" id="PRO_5046227829" description="Htaa domain-containing protein" evidence="3">
    <location>
        <begin position="29"/>
        <end position="417"/>
    </location>
</feature>
<dbReference type="RefSeq" id="WP_193667080.1">
    <property type="nucleotide sequence ID" value="NZ_JACDTV010000001.1"/>
</dbReference>
<feature type="compositionally biased region" description="Low complexity" evidence="1">
    <location>
        <begin position="316"/>
        <end position="387"/>
    </location>
</feature>
<comment type="caution">
    <text evidence="4">The sequence shown here is derived from an EMBL/GenBank/DDBJ whole genome shotgun (WGS) entry which is preliminary data.</text>
</comment>
<keyword evidence="5" id="KW-1185">Reference proteome</keyword>
<keyword evidence="2" id="KW-1133">Transmembrane helix</keyword>
<keyword evidence="2" id="KW-0472">Membrane</keyword>
<name>A0ABS2MDM8_9ACTN</name>
<evidence type="ECO:0000256" key="2">
    <source>
        <dbReference type="SAM" id="Phobius"/>
    </source>
</evidence>
<evidence type="ECO:0000256" key="1">
    <source>
        <dbReference type="SAM" id="MobiDB-lite"/>
    </source>
</evidence>
<reference evidence="4 5" key="1">
    <citation type="submission" date="2021-01" db="EMBL/GenBank/DDBJ databases">
        <title>Sequencing the genomes of 1000 actinobacteria strains.</title>
        <authorList>
            <person name="Klenk H.-P."/>
        </authorList>
    </citation>
    <scope>NUCLEOTIDE SEQUENCE [LARGE SCALE GENOMIC DNA]</scope>
    <source>
        <strain evidence="4 5">DSM 18239</strain>
    </source>
</reference>
<feature type="region of interest" description="Disordered" evidence="1">
    <location>
        <begin position="296"/>
        <end position="387"/>
    </location>
</feature>
<protein>
    <recommendedName>
        <fullName evidence="6">Htaa domain-containing protein</fullName>
    </recommendedName>
</protein>
<accession>A0ABS2MDM8</accession>
<dbReference type="EMBL" id="JAFBBZ010000001">
    <property type="protein sequence ID" value="MBM7509305.1"/>
    <property type="molecule type" value="Genomic_DNA"/>
</dbReference>
<dbReference type="Proteomes" id="UP000732378">
    <property type="component" value="Unassembled WGS sequence"/>
</dbReference>
<organism evidence="4 5">
    <name type="scientific">Nocardioides salarius</name>
    <dbReference type="NCBI Taxonomy" id="374513"/>
    <lineage>
        <taxon>Bacteria</taxon>
        <taxon>Bacillati</taxon>
        <taxon>Actinomycetota</taxon>
        <taxon>Actinomycetes</taxon>
        <taxon>Propionibacteriales</taxon>
        <taxon>Nocardioidaceae</taxon>
        <taxon>Nocardioides</taxon>
    </lineage>
</organism>
<sequence>MRRRPERALAGLAVAGAVLLTALPTATAATPATEEPEPVDGPVGVDDAVLRWGINNETHNRAHAPDTYNFLSAGRTPDPGRGGQRLDRADWQRRAGAVRIEKWDGRSWQRATWAGLSTDSDGRALGSPAAGTFSNHTFVIEGGEGVVDVAAGTATLSWEGEVSVLYYSGMSFFHLADPELVVEEGAATLAATMSGFASSQAEPDVWEEVAPAEVVVADLPGVDVADLVGEGLSAQPAYEGVRVSGVPQQTEGSQWGSFPQSWVDYADRLGAAAFWYSSGGTTDAFKVPLPVSVGVGGAEPETPVDTPQTPAPGPAVPTASSPPTSAPSVATTAARASATSPAATPTPVAAPAAPTPSTGPTTYAAPPAWSATAARPTAATPSSAAGPTAPAWWAGGALLLVAALLLLVPTPHPGRKP</sequence>
<proteinExistence type="predicted"/>
<evidence type="ECO:0008006" key="6">
    <source>
        <dbReference type="Google" id="ProtNLM"/>
    </source>
</evidence>
<evidence type="ECO:0000256" key="3">
    <source>
        <dbReference type="SAM" id="SignalP"/>
    </source>
</evidence>
<keyword evidence="2" id="KW-0812">Transmembrane</keyword>
<feature type="signal peptide" evidence="3">
    <location>
        <begin position="1"/>
        <end position="28"/>
    </location>
</feature>
<feature type="transmembrane region" description="Helical" evidence="2">
    <location>
        <begin position="391"/>
        <end position="408"/>
    </location>
</feature>
<evidence type="ECO:0000313" key="4">
    <source>
        <dbReference type="EMBL" id="MBM7509305.1"/>
    </source>
</evidence>
<keyword evidence="3" id="KW-0732">Signal</keyword>
<gene>
    <name evidence="4" type="ORF">JOE61_003119</name>
</gene>
<evidence type="ECO:0000313" key="5">
    <source>
        <dbReference type="Proteomes" id="UP000732378"/>
    </source>
</evidence>